<feature type="compositionally biased region" description="Polar residues" evidence="5">
    <location>
        <begin position="340"/>
        <end position="350"/>
    </location>
</feature>
<dbReference type="PROSITE" id="PS50888">
    <property type="entry name" value="BHLH"/>
    <property type="match status" value="1"/>
</dbReference>
<keyword evidence="4" id="KW-0539">Nucleus</keyword>
<dbReference type="PANTHER" id="PTHR46807">
    <property type="entry name" value="TRANSCRIPTION FACTOR PIF3"/>
    <property type="match status" value="1"/>
</dbReference>
<feature type="region of interest" description="Disordered" evidence="5">
    <location>
        <begin position="287"/>
        <end position="368"/>
    </location>
</feature>
<comment type="caution">
    <text evidence="7">The sequence shown here is derived from an EMBL/GenBank/DDBJ whole genome shotgun (WGS) entry which is preliminary data.</text>
</comment>
<evidence type="ECO:0000313" key="7">
    <source>
        <dbReference type="EMBL" id="KAK9284423.1"/>
    </source>
</evidence>
<keyword evidence="3" id="KW-0804">Transcription</keyword>
<dbReference type="GO" id="GO:0005634">
    <property type="term" value="C:nucleus"/>
    <property type="evidence" value="ECO:0007669"/>
    <property type="project" value="UniProtKB-SubCell"/>
</dbReference>
<feature type="compositionally biased region" description="Polar residues" evidence="5">
    <location>
        <begin position="78"/>
        <end position="89"/>
    </location>
</feature>
<dbReference type="InterPro" id="IPR011598">
    <property type="entry name" value="bHLH_dom"/>
</dbReference>
<dbReference type="Proteomes" id="UP001415857">
    <property type="component" value="Unassembled WGS sequence"/>
</dbReference>
<feature type="compositionally biased region" description="Polar residues" evidence="5">
    <location>
        <begin position="254"/>
        <end position="265"/>
    </location>
</feature>
<evidence type="ECO:0000256" key="1">
    <source>
        <dbReference type="ARBA" id="ARBA00004123"/>
    </source>
</evidence>
<keyword evidence="2" id="KW-0805">Transcription regulation</keyword>
<reference evidence="7 8" key="1">
    <citation type="journal article" date="2024" name="Plant J.">
        <title>Genome sequences and population genomics reveal climatic adaptation and genomic divergence between two closely related sweetgum species.</title>
        <authorList>
            <person name="Xu W.Q."/>
            <person name="Ren C.Q."/>
            <person name="Zhang X.Y."/>
            <person name="Comes H.P."/>
            <person name="Liu X.H."/>
            <person name="Li Y.G."/>
            <person name="Kettle C.J."/>
            <person name="Jalonen R."/>
            <person name="Gaisberger H."/>
            <person name="Ma Y.Z."/>
            <person name="Qiu Y.X."/>
        </authorList>
    </citation>
    <scope>NUCLEOTIDE SEQUENCE [LARGE SCALE GENOMIC DNA]</scope>
    <source>
        <strain evidence="7">Hangzhou</strain>
    </source>
</reference>
<feature type="region of interest" description="Disordered" evidence="5">
    <location>
        <begin position="254"/>
        <end position="273"/>
    </location>
</feature>
<feature type="compositionally biased region" description="Basic and acidic residues" evidence="5">
    <location>
        <begin position="354"/>
        <end position="368"/>
    </location>
</feature>
<dbReference type="InterPro" id="IPR036638">
    <property type="entry name" value="HLH_DNA-bd_sf"/>
</dbReference>
<feature type="region of interest" description="Disordered" evidence="5">
    <location>
        <begin position="520"/>
        <end position="550"/>
    </location>
</feature>
<name>A0AAP0X3M6_LIQFO</name>
<dbReference type="InterPro" id="IPR047265">
    <property type="entry name" value="PIF1-like_bHLH"/>
</dbReference>
<protein>
    <recommendedName>
        <fullName evidence="6">BHLH domain-containing protein</fullName>
    </recommendedName>
</protein>
<dbReference type="PANTHER" id="PTHR46807:SF7">
    <property type="entry name" value="BHLH DOMAIN-CONTAINING PROTEIN"/>
    <property type="match status" value="1"/>
</dbReference>
<dbReference type="SUPFAM" id="SSF47459">
    <property type="entry name" value="HLH, helix-loop-helix DNA-binding domain"/>
    <property type="match status" value="1"/>
</dbReference>
<dbReference type="InterPro" id="IPR044273">
    <property type="entry name" value="PIF3-like"/>
</dbReference>
<evidence type="ECO:0000256" key="5">
    <source>
        <dbReference type="SAM" id="MobiDB-lite"/>
    </source>
</evidence>
<comment type="subcellular location">
    <subcellularLocation>
        <location evidence="1">Nucleus</location>
    </subcellularLocation>
</comment>
<keyword evidence="8" id="KW-1185">Reference proteome</keyword>
<dbReference type="GO" id="GO:0003700">
    <property type="term" value="F:DNA-binding transcription factor activity"/>
    <property type="evidence" value="ECO:0007669"/>
    <property type="project" value="InterPro"/>
</dbReference>
<dbReference type="Pfam" id="PF00010">
    <property type="entry name" value="HLH"/>
    <property type="match status" value="1"/>
</dbReference>
<proteinExistence type="predicted"/>
<dbReference type="FunFam" id="4.10.280.10:FF:000004">
    <property type="entry name" value="Basic helix-loop-helix transcription factor"/>
    <property type="match status" value="1"/>
</dbReference>
<gene>
    <name evidence="7" type="ORF">L1049_023595</name>
</gene>
<evidence type="ECO:0000256" key="4">
    <source>
        <dbReference type="ARBA" id="ARBA00023242"/>
    </source>
</evidence>
<feature type="region of interest" description="Disordered" evidence="5">
    <location>
        <begin position="54"/>
        <end position="89"/>
    </location>
</feature>
<organism evidence="7 8">
    <name type="scientific">Liquidambar formosana</name>
    <name type="common">Formosan gum</name>
    <dbReference type="NCBI Taxonomy" id="63359"/>
    <lineage>
        <taxon>Eukaryota</taxon>
        <taxon>Viridiplantae</taxon>
        <taxon>Streptophyta</taxon>
        <taxon>Embryophyta</taxon>
        <taxon>Tracheophyta</taxon>
        <taxon>Spermatophyta</taxon>
        <taxon>Magnoliopsida</taxon>
        <taxon>eudicotyledons</taxon>
        <taxon>Gunneridae</taxon>
        <taxon>Pentapetalae</taxon>
        <taxon>Saxifragales</taxon>
        <taxon>Altingiaceae</taxon>
        <taxon>Liquidambar</taxon>
    </lineage>
</organism>
<evidence type="ECO:0000259" key="6">
    <source>
        <dbReference type="PROSITE" id="PS50888"/>
    </source>
</evidence>
<dbReference type="Gene3D" id="4.10.280.10">
    <property type="entry name" value="Helix-loop-helix DNA-binding domain"/>
    <property type="match status" value="1"/>
</dbReference>
<dbReference type="GO" id="GO:0046983">
    <property type="term" value="F:protein dimerization activity"/>
    <property type="evidence" value="ECO:0007669"/>
    <property type="project" value="InterPro"/>
</dbReference>
<feature type="domain" description="BHLH" evidence="6">
    <location>
        <begin position="354"/>
        <end position="403"/>
    </location>
</feature>
<dbReference type="SMART" id="SM00353">
    <property type="entry name" value="HLH"/>
    <property type="match status" value="1"/>
</dbReference>
<evidence type="ECO:0000256" key="2">
    <source>
        <dbReference type="ARBA" id="ARBA00023015"/>
    </source>
</evidence>
<feature type="compositionally biased region" description="Polar residues" evidence="5">
    <location>
        <begin position="303"/>
        <end position="314"/>
    </location>
</feature>
<dbReference type="AlphaFoldDB" id="A0AAP0X3M6"/>
<evidence type="ECO:0000256" key="3">
    <source>
        <dbReference type="ARBA" id="ARBA00023163"/>
    </source>
</evidence>
<accession>A0AAP0X3M6</accession>
<dbReference type="GO" id="GO:0010017">
    <property type="term" value="P:red or far-red light signaling pathway"/>
    <property type="evidence" value="ECO:0007669"/>
    <property type="project" value="UniProtKB-ARBA"/>
</dbReference>
<dbReference type="CDD" id="cd11445">
    <property type="entry name" value="bHLH_AtPIF_like"/>
    <property type="match status" value="1"/>
</dbReference>
<dbReference type="EMBL" id="JBBPBK010000005">
    <property type="protein sequence ID" value="KAK9284423.1"/>
    <property type="molecule type" value="Genomic_DNA"/>
</dbReference>
<sequence length="550" mass="60054">MFYRKFLSGSAMNHCISDWNIEGDLPVPNQKKPLGPDHELVELLWRNGQVVLHSQTHRKPGPNPNESRPVQKHDQPTLRGSGSHGYSSNLDQYDETVSWIHYPLEDSLEKEFCSNFFMELPSSDPIEANKPIKQFEDDKLIKFSASNSTNLVASSQQPVFKHSVGPEFPGNPMPPPRFQIPDSALQNPNSGGFGKVVNFSQFSVGGDLGSSNGQFRGKEPENVAQGEVKECSVMTIGSSHCGSNQVGNELSRVSSSNCAGTTGLSSGPVKDNACKIMPQCERGQTEMLEPTGTSSSGGSGSSFGRTCKQSTGINSHKRKGKYAEDSECQSETAELESAAGNKTSQRSGSSRKSRAAEVHNLSERRRRDRINEKMKALQELIPHCNKSDKASMLDEAIEYLKSLQLQLQMMWMGSGMAPMMFPGVQHYMSRMGMGMGPSPLPSIHNPMHLPRVPVVDQSLPVAPSPNQATMCQTPVLNPVNYQNQIQNPNFSEQYARYMGFHHMQTASQPMNMFNLGTQTVQPSHPIAMPGGSTGPRIGGPPANDASGGKF</sequence>
<evidence type="ECO:0000313" key="8">
    <source>
        <dbReference type="Proteomes" id="UP001415857"/>
    </source>
</evidence>